<name>A0A397C8X2_APHAT</name>
<evidence type="ECO:0000256" key="2">
    <source>
        <dbReference type="ARBA" id="ARBA00022741"/>
    </source>
</evidence>
<evidence type="ECO:0000256" key="10">
    <source>
        <dbReference type="PROSITE-ProRule" id="PRU00782"/>
    </source>
</evidence>
<dbReference type="InterPro" id="IPR000306">
    <property type="entry name" value="Znf_FYVE"/>
</dbReference>
<dbReference type="InterPro" id="IPR011011">
    <property type="entry name" value="Znf_FYVE_PHD"/>
</dbReference>
<keyword evidence="7 10" id="KW-0505">Motor protein</keyword>
<gene>
    <name evidence="15" type="ORF">DYB25_004827</name>
</gene>
<keyword evidence="6 10" id="KW-0518">Myosin</keyword>
<dbReference type="GO" id="GO:0005524">
    <property type="term" value="F:ATP binding"/>
    <property type="evidence" value="ECO:0007669"/>
    <property type="project" value="UniProtKB-UniRule"/>
</dbReference>
<dbReference type="Gene3D" id="1.10.10.820">
    <property type="match status" value="1"/>
</dbReference>
<dbReference type="SUPFAM" id="SSF57903">
    <property type="entry name" value="FYVE/PHD zinc finger"/>
    <property type="match status" value="1"/>
</dbReference>
<dbReference type="GO" id="GO:0016020">
    <property type="term" value="C:membrane"/>
    <property type="evidence" value="ECO:0007669"/>
    <property type="project" value="TreeGrafter"/>
</dbReference>
<sequence>METGARVWISSSEDQWQAGVIDDCRDDDDANSAVRVRLDEDGTHVCTSAANVYLRNDVDDFVDVPNLISLQYLHEPELLHAVCNRYEQNVIYTYVGEILLSFNPFQRLNLYTPAHIQAYAASTVPATDSDTSSRSLPPHVFAIAAIAYQSLCDDRMNQSILVSGESGAGKTENTKLLMQYLTAVGATPAHPTSPTPHVASPSSGRRSKKRSAGATSTAASSHDIQTQILQTNPILEAFGNARTVRNDNSSRFGKFIELQFGRHHTIVGAKLSVYLLEKIRVSHQSDNERNFHIFYELCAGADDDLAAHLSLLDAEDFVLLNESGCFTRRDGVDDAAQFHETSQAFTDMGILADEQRSIYGIVAALLHLGNVALDGETCGASNMEHASIRPDSLHHLDTAAALLGVSSVELTCALVTRHVTTTKDKIMVKLSSGQATEAKQSLTQSLFGGLFEWIVARLSSVIRHDAESANSIGILDIFGFENLVMNGFEQLCINYANERLQAQFNDLVFAKEQRMYQAEGIEWKYIDYPDNAPCLRLLEDKPTGIWSLLDEEGMLPKGSNEGWIAKLYSQYLDEAATTLMIADDKQPPLSRRQSCPEQRKVSAAGKLPLFASSSQRAECQFVIGHFAGRVVYDKDMYVQKNQDALPVEALELCRSSSNAIVQGLLLPPSQSQLKQGGRTRKSPPTRQASSLRSASVSSQFKGQLDDLLQVVGRTQARYIRCIKPNDVSTPRTVNKARVVQQLRSGGVLEAVRIARAGYAVRMEHSSFMDAFGLFMRRSSSTKKKKPEELKGMCEQTVAAIMLQLYASSDDGKGIVDIATAVVKGRQSTKMDRRAFQDACGAVGFQLGNSKVFFRKDVYNDVRRFRRHIRTKYATLLQQYVRGFVARRHAKARREAVAVLQTQVRAWLAHRSAVRTLQTWTRRFLAVTRYRRLRAATDVLQKWGRHQQHPSCPPVVVVPAGLVTELEFAHHEIVTLSQQLLVTQIKYSNMLMDYNEHLGGYDADKPMDDAFAMVEALDIPCPTSLECAQEQLRALLRKLHVAKEKLKHLETNMGHHHRQTSHHGDAGMLVGSAMMFSASSKPHRGDSIDAVEFVPRRSSEIWRPYFDDNYNNVPGTSSGRLPPIHDLNDCCMMPNHSVEYMQKVDELQRQLDMLRGVMHKAMVPARVPQTASTVSSSSRSSIGSLADELRHRGAASGGGYNATRLTYYVKDVTTWARDYKCFECKAEFGLFTRRHHCRLCSQSFCHEHSNRRARLVGVGSEDEDEPVRVFRLFFVNCPLDVVLLPPSALETLAQMHVEYPMLFKIINEGVERSSHCGVLEFSAPEGSCYMPYWMMQNMFLNEGGIVNVQNVTLPKASFAKIRPQSTDFHDISNPRAVLEATLRKFSCMTVGDTISITYNNRNYLFDVRELRPADAVCIIETDCELDFDAPADYVPPVAPVASAAAAPIPDLPYGGTTIPSILSKCRNQDIKVTKPTGLGGLGGLRLKAGTGTDADALRAARLRKYEAFHGTGVSMSGATSATPSMAVAAPPIPPQESKPEVKPPAAPFEGAGRRLR</sequence>
<dbReference type="PANTHER" id="PTHR13140">
    <property type="entry name" value="MYOSIN"/>
    <property type="match status" value="1"/>
</dbReference>
<dbReference type="Gene3D" id="3.40.850.10">
    <property type="entry name" value="Kinesin motor domain"/>
    <property type="match status" value="1"/>
</dbReference>
<feature type="domain" description="FYVE-type" evidence="13">
    <location>
        <begin position="1214"/>
        <end position="1268"/>
    </location>
</feature>
<comment type="similarity">
    <text evidence="10">Belongs to the TRAFAC class myosin-kinesin ATPase superfamily. Myosin family.</text>
</comment>
<keyword evidence="11" id="KW-0175">Coiled coil</keyword>
<dbReference type="SMART" id="SM00242">
    <property type="entry name" value="MYSc"/>
    <property type="match status" value="1"/>
</dbReference>
<evidence type="ECO:0000256" key="12">
    <source>
        <dbReference type="SAM" id="MobiDB-lite"/>
    </source>
</evidence>
<dbReference type="VEuPathDB" id="FungiDB:H257_18481"/>
<dbReference type="FunFam" id="1.10.10.820:FF:000001">
    <property type="entry name" value="Myosin heavy chain"/>
    <property type="match status" value="1"/>
</dbReference>
<evidence type="ECO:0000259" key="14">
    <source>
        <dbReference type="PROSITE" id="PS51456"/>
    </source>
</evidence>
<dbReference type="Pfam" id="PF03152">
    <property type="entry name" value="UFD1_N1"/>
    <property type="match status" value="1"/>
</dbReference>
<dbReference type="Proteomes" id="UP000266239">
    <property type="component" value="Unassembled WGS sequence"/>
</dbReference>
<feature type="compositionally biased region" description="Pro residues" evidence="12">
    <location>
        <begin position="1529"/>
        <end position="1545"/>
    </location>
</feature>
<feature type="coiled-coil region" evidence="11">
    <location>
        <begin position="1024"/>
        <end position="1051"/>
    </location>
</feature>
<dbReference type="Pfam" id="PF01363">
    <property type="entry name" value="FYVE"/>
    <property type="match status" value="1"/>
</dbReference>
<evidence type="ECO:0000313" key="15">
    <source>
        <dbReference type="EMBL" id="RHY38161.1"/>
    </source>
</evidence>
<dbReference type="Gene3D" id="1.20.120.720">
    <property type="entry name" value="Myosin VI head, motor domain, U50 subdomain"/>
    <property type="match status" value="1"/>
</dbReference>
<dbReference type="InterPro" id="IPR027417">
    <property type="entry name" value="P-loop_NTPase"/>
</dbReference>
<dbReference type="GO" id="GO:0007015">
    <property type="term" value="P:actin filament organization"/>
    <property type="evidence" value="ECO:0007669"/>
    <property type="project" value="TreeGrafter"/>
</dbReference>
<dbReference type="VEuPathDB" id="FungiDB:H257_02175"/>
<dbReference type="GO" id="GO:0000146">
    <property type="term" value="F:microfilament motor activity"/>
    <property type="evidence" value="ECO:0007669"/>
    <property type="project" value="TreeGrafter"/>
</dbReference>
<evidence type="ECO:0000259" key="13">
    <source>
        <dbReference type="PROSITE" id="PS50178"/>
    </source>
</evidence>
<keyword evidence="2 10" id="KW-0547">Nucleotide-binding</keyword>
<dbReference type="InterPro" id="IPR036961">
    <property type="entry name" value="Kinesin_motor_dom_sf"/>
</dbReference>
<evidence type="ECO:0000256" key="1">
    <source>
        <dbReference type="ARBA" id="ARBA00022723"/>
    </source>
</evidence>
<keyword evidence="4" id="KW-0862">Zinc</keyword>
<dbReference type="InterPro" id="IPR055418">
    <property type="entry name" value="UFD1_N2"/>
</dbReference>
<keyword evidence="8 10" id="KW-0009">Actin-binding</keyword>
<dbReference type="InterPro" id="IPR001609">
    <property type="entry name" value="Myosin_head_motor_dom-like"/>
</dbReference>
<dbReference type="InterPro" id="IPR055417">
    <property type="entry name" value="UFD1_N1"/>
</dbReference>
<dbReference type="CDD" id="cd15760">
    <property type="entry name" value="FYVE_scVPS27p_like"/>
    <property type="match status" value="1"/>
</dbReference>
<comment type="caution">
    <text evidence="15">The sequence shown here is derived from an EMBL/GenBank/DDBJ whole genome shotgun (WGS) entry which is preliminary data.</text>
</comment>
<dbReference type="InterPro" id="IPR000048">
    <property type="entry name" value="IQ_motif_EF-hand-BS"/>
</dbReference>
<dbReference type="GO" id="GO:0016459">
    <property type="term" value="C:myosin complex"/>
    <property type="evidence" value="ECO:0007669"/>
    <property type="project" value="UniProtKB-KW"/>
</dbReference>
<dbReference type="Pfam" id="PF00063">
    <property type="entry name" value="Myosin_head"/>
    <property type="match status" value="1"/>
</dbReference>
<evidence type="ECO:0000256" key="4">
    <source>
        <dbReference type="ARBA" id="ARBA00022833"/>
    </source>
</evidence>
<dbReference type="PROSITE" id="PS51456">
    <property type="entry name" value="MYOSIN_MOTOR"/>
    <property type="match status" value="1"/>
</dbReference>
<evidence type="ECO:0000256" key="9">
    <source>
        <dbReference type="PROSITE-ProRule" id="PRU00091"/>
    </source>
</evidence>
<dbReference type="SMART" id="SM00015">
    <property type="entry name" value="IQ"/>
    <property type="match status" value="2"/>
</dbReference>
<feature type="compositionally biased region" description="Low complexity" evidence="12">
    <location>
        <begin position="187"/>
        <end position="204"/>
    </location>
</feature>
<evidence type="ECO:0000256" key="8">
    <source>
        <dbReference type="ARBA" id="ARBA00023203"/>
    </source>
</evidence>
<keyword evidence="5 10" id="KW-0067">ATP-binding</keyword>
<dbReference type="InterPro" id="IPR042299">
    <property type="entry name" value="Ufd1-like_Nn"/>
</dbReference>
<feature type="region of interest" description="Actin-binding" evidence="10">
    <location>
        <begin position="704"/>
        <end position="726"/>
    </location>
</feature>
<proteinExistence type="inferred from homology"/>
<dbReference type="Gene3D" id="1.20.58.530">
    <property type="match status" value="1"/>
</dbReference>
<dbReference type="SUPFAM" id="SSF52540">
    <property type="entry name" value="P-loop containing nucleoside triphosphate hydrolases"/>
    <property type="match status" value="1"/>
</dbReference>
<dbReference type="Gene3D" id="3.10.330.10">
    <property type="match status" value="1"/>
</dbReference>
<dbReference type="Gene3D" id="1.20.5.4820">
    <property type="match status" value="1"/>
</dbReference>
<feature type="region of interest" description="Disordered" evidence="12">
    <location>
        <begin position="1521"/>
        <end position="1555"/>
    </location>
</feature>
<dbReference type="EMBL" id="QUTA01000244">
    <property type="protein sequence ID" value="RHY38161.1"/>
    <property type="molecule type" value="Genomic_DNA"/>
</dbReference>
<dbReference type="PROSITE" id="PS50178">
    <property type="entry name" value="ZF_FYVE"/>
    <property type="match status" value="1"/>
</dbReference>
<feature type="binding site" evidence="10">
    <location>
        <begin position="164"/>
        <end position="171"/>
    </location>
    <ligand>
        <name>ATP</name>
        <dbReference type="ChEBI" id="CHEBI:30616"/>
    </ligand>
</feature>
<dbReference type="GO" id="GO:0051015">
    <property type="term" value="F:actin filament binding"/>
    <property type="evidence" value="ECO:0007669"/>
    <property type="project" value="TreeGrafter"/>
</dbReference>
<reference evidence="15 16" key="1">
    <citation type="submission" date="2018-08" db="EMBL/GenBank/DDBJ databases">
        <title>Aphanomyces genome sequencing and annotation.</title>
        <authorList>
            <person name="Minardi D."/>
            <person name="Oidtmann B."/>
            <person name="Van Der Giezen M."/>
            <person name="Studholme D.J."/>
        </authorList>
    </citation>
    <scope>NUCLEOTIDE SEQUENCE [LARGE SCALE GENOMIC DNA]</scope>
    <source>
        <strain evidence="15 16">Yx</strain>
    </source>
</reference>
<evidence type="ECO:0000256" key="6">
    <source>
        <dbReference type="ARBA" id="ARBA00023123"/>
    </source>
</evidence>
<dbReference type="PANTHER" id="PTHR13140:SF845">
    <property type="entry name" value="MYOSIN-LIKE PROTEIN"/>
    <property type="match status" value="1"/>
</dbReference>
<dbReference type="InterPro" id="IPR013083">
    <property type="entry name" value="Znf_RING/FYVE/PHD"/>
</dbReference>
<evidence type="ECO:0000256" key="3">
    <source>
        <dbReference type="ARBA" id="ARBA00022771"/>
    </source>
</evidence>
<organism evidence="15 16">
    <name type="scientific">Aphanomyces astaci</name>
    <name type="common">Crayfish plague agent</name>
    <dbReference type="NCBI Taxonomy" id="112090"/>
    <lineage>
        <taxon>Eukaryota</taxon>
        <taxon>Sar</taxon>
        <taxon>Stramenopiles</taxon>
        <taxon>Oomycota</taxon>
        <taxon>Saprolegniomycetes</taxon>
        <taxon>Saprolegniales</taxon>
        <taxon>Verrucalvaceae</taxon>
        <taxon>Aphanomyces</taxon>
    </lineage>
</organism>
<evidence type="ECO:0008006" key="17">
    <source>
        <dbReference type="Google" id="ProtNLM"/>
    </source>
</evidence>
<dbReference type="PROSITE" id="PS50096">
    <property type="entry name" value="IQ"/>
    <property type="match status" value="1"/>
</dbReference>
<evidence type="ECO:0000256" key="7">
    <source>
        <dbReference type="ARBA" id="ARBA00023175"/>
    </source>
</evidence>
<dbReference type="GO" id="GO:0008270">
    <property type="term" value="F:zinc ion binding"/>
    <property type="evidence" value="ECO:0007669"/>
    <property type="project" value="UniProtKB-KW"/>
</dbReference>
<accession>A0A397C8X2</accession>
<dbReference type="InterPro" id="IPR017455">
    <property type="entry name" value="Znf_FYVE-rel"/>
</dbReference>
<evidence type="ECO:0000256" key="11">
    <source>
        <dbReference type="SAM" id="Coils"/>
    </source>
</evidence>
<dbReference type="PRINTS" id="PR00193">
    <property type="entry name" value="MYOSINHEAVY"/>
</dbReference>
<evidence type="ECO:0000313" key="16">
    <source>
        <dbReference type="Proteomes" id="UP000266239"/>
    </source>
</evidence>
<feature type="region of interest" description="Disordered" evidence="12">
    <location>
        <begin position="187"/>
        <end position="223"/>
    </location>
</feature>
<feature type="domain" description="Myosin motor" evidence="14">
    <location>
        <begin position="62"/>
        <end position="866"/>
    </location>
</feature>
<protein>
    <recommendedName>
        <fullName evidence="17">Myosin motor domain-containing protein</fullName>
    </recommendedName>
</protein>
<feature type="compositionally biased region" description="Low complexity" evidence="12">
    <location>
        <begin position="212"/>
        <end position="221"/>
    </location>
</feature>
<dbReference type="Gene3D" id="2.40.40.50">
    <property type="entry name" value="Ubiquitin fusion degradation protein UFD1, N-terminal domain"/>
    <property type="match status" value="1"/>
</dbReference>
<dbReference type="VEuPathDB" id="FungiDB:H257_10918"/>
<evidence type="ECO:0000256" key="5">
    <source>
        <dbReference type="ARBA" id="ARBA00022840"/>
    </source>
</evidence>
<dbReference type="Pfam" id="PF24842">
    <property type="entry name" value="UFD1_N2"/>
    <property type="match status" value="1"/>
</dbReference>
<feature type="compositionally biased region" description="Low complexity" evidence="12">
    <location>
        <begin position="686"/>
        <end position="697"/>
    </location>
</feature>
<keyword evidence="3 9" id="KW-0863">Zinc-finger</keyword>
<feature type="region of interest" description="Disordered" evidence="12">
    <location>
        <begin position="669"/>
        <end position="697"/>
    </location>
</feature>
<dbReference type="SMART" id="SM00064">
    <property type="entry name" value="FYVE"/>
    <property type="match status" value="1"/>
</dbReference>
<dbReference type="GO" id="GO:0005737">
    <property type="term" value="C:cytoplasm"/>
    <property type="evidence" value="ECO:0007669"/>
    <property type="project" value="TreeGrafter"/>
</dbReference>
<keyword evidence="1" id="KW-0479">Metal-binding</keyword>
<dbReference type="Gene3D" id="3.30.40.10">
    <property type="entry name" value="Zinc/RING finger domain, C3HC4 (zinc finger)"/>
    <property type="match status" value="1"/>
</dbReference>